<dbReference type="Proteomes" id="UP001305652">
    <property type="component" value="Chromosome"/>
</dbReference>
<organism evidence="2 3">
    <name type="scientific">Methanoculleus receptaculi</name>
    <dbReference type="NCBI Taxonomy" id="394967"/>
    <lineage>
        <taxon>Archaea</taxon>
        <taxon>Methanobacteriati</taxon>
        <taxon>Methanobacteriota</taxon>
        <taxon>Stenosarchaea group</taxon>
        <taxon>Methanomicrobia</taxon>
        <taxon>Methanomicrobiales</taxon>
        <taxon>Methanomicrobiaceae</taxon>
        <taxon>Methanoculleus</taxon>
    </lineage>
</organism>
<evidence type="ECO:0000256" key="1">
    <source>
        <dbReference type="SAM" id="Phobius"/>
    </source>
</evidence>
<dbReference type="GeneID" id="85731587"/>
<keyword evidence="3" id="KW-1185">Reference proteome</keyword>
<sequence>MRSINIRTWEARLGIALVLSSIVVYTVKYLLLGDPENTYHYIFNALGFLPINVLLVTLILNQLLSVREKRKRLDKLNMVIGTFFSEVGTGLLAFLSDRDPALPEIRQDLIVTDAWTPEKFSTVRERTRRRHSRLNIDAADLQELCRYLTEKRGFLLRLLENPVLLEHESFTELLRAVFHLTEELERRGDFAALPASDVGHLAGDVDRVYNRLTGEWLAYMEYLQRNYPYLFSLAMRSNPFDETASPIVRV</sequence>
<feature type="transmembrane region" description="Helical" evidence="1">
    <location>
        <begin position="76"/>
        <end position="95"/>
    </location>
</feature>
<dbReference type="AlphaFoldDB" id="A0AAX4FV62"/>
<feature type="transmembrane region" description="Helical" evidence="1">
    <location>
        <begin position="12"/>
        <end position="32"/>
    </location>
</feature>
<dbReference type="RefSeq" id="WP_318621494.1">
    <property type="nucleotide sequence ID" value="NZ_CP137642.1"/>
</dbReference>
<dbReference type="EMBL" id="CP137642">
    <property type="protein sequence ID" value="WOX57764.1"/>
    <property type="molecule type" value="Genomic_DNA"/>
</dbReference>
<name>A0AAX4FV62_9EURY</name>
<proteinExistence type="predicted"/>
<reference evidence="2 3" key="1">
    <citation type="submission" date="2023-10" db="EMBL/GenBank/DDBJ databases">
        <title>The complete genome sequence of Methanoculleus receptaculi DSM 18860.</title>
        <authorList>
            <person name="Lai S.-J."/>
            <person name="You Y.-T."/>
            <person name="Chen S.-C."/>
        </authorList>
    </citation>
    <scope>NUCLEOTIDE SEQUENCE [LARGE SCALE GENOMIC DNA]</scope>
    <source>
        <strain evidence="2 3">DSM 18860</strain>
    </source>
</reference>
<feature type="transmembrane region" description="Helical" evidence="1">
    <location>
        <begin position="38"/>
        <end position="64"/>
    </location>
</feature>
<dbReference type="KEGG" id="mrc:R6Y96_00480"/>
<gene>
    <name evidence="2" type="ORF">R6Y96_00480</name>
</gene>
<keyword evidence="1" id="KW-1133">Transmembrane helix</keyword>
<evidence type="ECO:0000313" key="3">
    <source>
        <dbReference type="Proteomes" id="UP001305652"/>
    </source>
</evidence>
<accession>A0AAX4FV62</accession>
<keyword evidence="1" id="KW-0812">Transmembrane</keyword>
<keyword evidence="1" id="KW-0472">Membrane</keyword>
<protein>
    <submittedName>
        <fullName evidence="2">Uncharacterized protein</fullName>
    </submittedName>
</protein>
<evidence type="ECO:0000313" key="2">
    <source>
        <dbReference type="EMBL" id="WOX57764.1"/>
    </source>
</evidence>